<proteinExistence type="predicted"/>
<accession>A0A158JGR1</accession>
<sequence length="328" mass="36166">MNANARPDIAPEIARSAVEWWMELQSGDTTESQRNAFERWLAAHADHERAWRHIQSASSRFHGLSDAIGANVARAALMPPRSARRRASVKALAVLLFAGSGAWIAEERVPWRAWTADERTAVGERRTLTLADGTVVTLNTDSAMNVRYSGTERRLRLLSGEIMVVTGHADGPLPRPFVVETAQGTLQPLGTRFAARQQTDASRLDVFDGAVRIEPADAAHRSTVLRAGQRARFTRIDVGPADTITENDAAWTDGLIVASSMRLGEFVAELSRYRRGVVRCAPEIADLRLSGTFPLADTDRVLETLDSTLPVQLEFVTRYWVTVQPARS</sequence>
<dbReference type="Proteomes" id="UP000054683">
    <property type="component" value="Unassembled WGS sequence"/>
</dbReference>
<dbReference type="InterPro" id="IPR032623">
    <property type="entry name" value="FecR_N"/>
</dbReference>
<evidence type="ECO:0000313" key="3">
    <source>
        <dbReference type="EMBL" id="SAL68046.1"/>
    </source>
</evidence>
<dbReference type="InterPro" id="IPR012373">
    <property type="entry name" value="Ferrdict_sens_TM"/>
</dbReference>
<dbReference type="PIRSF" id="PIRSF018266">
    <property type="entry name" value="FecR"/>
    <property type="match status" value="1"/>
</dbReference>
<dbReference type="Pfam" id="PF04773">
    <property type="entry name" value="FecR"/>
    <property type="match status" value="1"/>
</dbReference>
<organism evidence="3 4">
    <name type="scientific">Caballeronia udeis</name>
    <dbReference type="NCBI Taxonomy" id="1232866"/>
    <lineage>
        <taxon>Bacteria</taxon>
        <taxon>Pseudomonadati</taxon>
        <taxon>Pseudomonadota</taxon>
        <taxon>Betaproteobacteria</taxon>
        <taxon>Burkholderiales</taxon>
        <taxon>Burkholderiaceae</taxon>
        <taxon>Caballeronia</taxon>
    </lineage>
</organism>
<dbReference type="Pfam" id="PF16220">
    <property type="entry name" value="DUF4880"/>
    <property type="match status" value="1"/>
</dbReference>
<dbReference type="GO" id="GO:0016989">
    <property type="term" value="F:sigma factor antagonist activity"/>
    <property type="evidence" value="ECO:0007669"/>
    <property type="project" value="TreeGrafter"/>
</dbReference>
<gene>
    <name evidence="3" type="ORF">AWB69_07922</name>
</gene>
<dbReference type="RefSeq" id="WP_062092036.1">
    <property type="nucleotide sequence ID" value="NZ_FCOK02000089.1"/>
</dbReference>
<dbReference type="EMBL" id="FCOK02000089">
    <property type="protein sequence ID" value="SAL68046.1"/>
    <property type="molecule type" value="Genomic_DNA"/>
</dbReference>
<dbReference type="PANTHER" id="PTHR30273:SF2">
    <property type="entry name" value="PROTEIN FECR"/>
    <property type="match status" value="1"/>
</dbReference>
<feature type="domain" description="FecR N-terminal" evidence="2">
    <location>
        <begin position="16"/>
        <end position="56"/>
    </location>
</feature>
<dbReference type="OrthoDB" id="1100567at2"/>
<dbReference type="InterPro" id="IPR006860">
    <property type="entry name" value="FecR"/>
</dbReference>
<evidence type="ECO:0000259" key="1">
    <source>
        <dbReference type="Pfam" id="PF04773"/>
    </source>
</evidence>
<dbReference type="Gene3D" id="2.60.120.1440">
    <property type="match status" value="1"/>
</dbReference>
<reference evidence="3 4" key="1">
    <citation type="submission" date="2016-01" db="EMBL/GenBank/DDBJ databases">
        <authorList>
            <person name="Oliw E.H."/>
        </authorList>
    </citation>
    <scope>NUCLEOTIDE SEQUENCE [LARGE SCALE GENOMIC DNA]</scope>
    <source>
        <strain evidence="3">LMG 27134</strain>
    </source>
</reference>
<evidence type="ECO:0000313" key="4">
    <source>
        <dbReference type="Proteomes" id="UP000054683"/>
    </source>
</evidence>
<name>A0A158JGR1_9BURK</name>
<evidence type="ECO:0000259" key="2">
    <source>
        <dbReference type="Pfam" id="PF16220"/>
    </source>
</evidence>
<feature type="domain" description="FecR protein" evidence="1">
    <location>
        <begin position="118"/>
        <end position="212"/>
    </location>
</feature>
<dbReference type="PANTHER" id="PTHR30273">
    <property type="entry name" value="PERIPLASMIC SIGNAL SENSOR AND SIGMA FACTOR ACTIVATOR FECR-RELATED"/>
    <property type="match status" value="1"/>
</dbReference>
<dbReference type="AlphaFoldDB" id="A0A158JGR1"/>
<protein>
    <submittedName>
        <fullName evidence="3">FecR</fullName>
    </submittedName>
</protein>